<dbReference type="InterPro" id="IPR002110">
    <property type="entry name" value="Ankyrin_rpt"/>
</dbReference>
<dbReference type="PANTHER" id="PTHR24136">
    <property type="entry name" value="SOWAH (DROSOPHILA) HOMOLOG"/>
    <property type="match status" value="1"/>
</dbReference>
<dbReference type="OrthoDB" id="195446at2759"/>
<dbReference type="EMBL" id="CAIX01001609">
    <property type="protein sequence ID" value="CCI50878.1"/>
    <property type="molecule type" value="Genomic_DNA"/>
</dbReference>
<feature type="transmembrane region" description="Helical" evidence="5">
    <location>
        <begin position="41"/>
        <end position="62"/>
    </location>
</feature>
<dbReference type="PROSITE" id="PS50297">
    <property type="entry name" value="ANK_REP_REGION"/>
    <property type="match status" value="2"/>
</dbReference>
<feature type="repeat" description="ANK" evidence="4">
    <location>
        <begin position="130"/>
        <end position="162"/>
    </location>
</feature>
<dbReference type="PANTHER" id="PTHR24136:SF15">
    <property type="entry name" value="ANK_REP_REGION DOMAIN-CONTAINING PROTEIN"/>
    <property type="match status" value="1"/>
</dbReference>
<organism evidence="6 7">
    <name type="scientific">Albugo candida</name>
    <dbReference type="NCBI Taxonomy" id="65357"/>
    <lineage>
        <taxon>Eukaryota</taxon>
        <taxon>Sar</taxon>
        <taxon>Stramenopiles</taxon>
        <taxon>Oomycota</taxon>
        <taxon>Peronosporomycetes</taxon>
        <taxon>Albuginales</taxon>
        <taxon>Albuginaceae</taxon>
        <taxon>Albugo</taxon>
    </lineage>
</organism>
<dbReference type="AlphaFoldDB" id="A0A024GVJ8"/>
<keyword evidence="5" id="KW-0472">Membrane</keyword>
<accession>A0A024GVJ8</accession>
<dbReference type="InParanoid" id="A0A024GVJ8"/>
<proteinExistence type="inferred from homology"/>
<dbReference type="SMART" id="SM00248">
    <property type="entry name" value="ANK"/>
    <property type="match status" value="3"/>
</dbReference>
<keyword evidence="5" id="KW-0812">Transmembrane</keyword>
<dbReference type="Proteomes" id="UP000053237">
    <property type="component" value="Unassembled WGS sequence"/>
</dbReference>
<protein>
    <submittedName>
        <fullName evidence="6">Uncharacterized protein</fullName>
    </submittedName>
</protein>
<dbReference type="InterPro" id="IPR051573">
    <property type="entry name" value="Ankyrin-SOCS_box_domain"/>
</dbReference>
<reference evidence="6 7" key="1">
    <citation type="submission" date="2012-05" db="EMBL/GenBank/DDBJ databases">
        <title>Recombination and specialization in a pathogen metapopulation.</title>
        <authorList>
            <person name="Gardiner A."/>
            <person name="Kemen E."/>
            <person name="Schultz-Larsen T."/>
            <person name="MacLean D."/>
            <person name="Van Oosterhout C."/>
            <person name="Jones J.D.G."/>
        </authorList>
    </citation>
    <scope>NUCLEOTIDE SEQUENCE [LARGE SCALE GENOMIC DNA]</scope>
    <source>
        <strain evidence="6 7">Ac Nc2</strain>
    </source>
</reference>
<dbReference type="PROSITE" id="PS50088">
    <property type="entry name" value="ANK_REPEAT"/>
    <property type="match status" value="2"/>
</dbReference>
<keyword evidence="3 4" id="KW-0040">ANK repeat</keyword>
<dbReference type="Gene3D" id="1.25.40.20">
    <property type="entry name" value="Ankyrin repeat-containing domain"/>
    <property type="match status" value="1"/>
</dbReference>
<evidence type="ECO:0000256" key="2">
    <source>
        <dbReference type="ARBA" id="ARBA00022737"/>
    </source>
</evidence>
<evidence type="ECO:0000256" key="3">
    <source>
        <dbReference type="ARBA" id="ARBA00023043"/>
    </source>
</evidence>
<keyword evidence="5" id="KW-1133">Transmembrane helix</keyword>
<gene>
    <name evidence="6" type="ORF">BN9_133300</name>
</gene>
<name>A0A024GVJ8_9STRA</name>
<feature type="repeat" description="ANK" evidence="4">
    <location>
        <begin position="163"/>
        <end position="195"/>
    </location>
</feature>
<sequence length="252" mass="27794">MLSCIQHERKCIHTGQMQMSDTIPPIYSDALDNDSGKIHPLAVAVGVLMLLLLVIVVTTTSYQRERLQYMARRLIRKRITSGKPMKQDNDIINAKSLPEFARLAAESGSTRVVRRWVNSTNRDINGRSPENLTALHYACRGGHNDCTRMILIAGADPNVHDDQKLTPLHLAAVGGHALCLKLLLEYHADPFRTDVDLRTPLKLAEQSGNIGCSRLLQRAMARITVDKNGGGSKDQDAALSLRVGSARIEKAV</sequence>
<evidence type="ECO:0000313" key="6">
    <source>
        <dbReference type="EMBL" id="CCI50878.1"/>
    </source>
</evidence>
<dbReference type="GO" id="GO:0016567">
    <property type="term" value="P:protein ubiquitination"/>
    <property type="evidence" value="ECO:0007669"/>
    <property type="project" value="TreeGrafter"/>
</dbReference>
<comment type="caution">
    <text evidence="6">The sequence shown here is derived from an EMBL/GenBank/DDBJ whole genome shotgun (WGS) entry which is preliminary data.</text>
</comment>
<evidence type="ECO:0000313" key="7">
    <source>
        <dbReference type="Proteomes" id="UP000053237"/>
    </source>
</evidence>
<comment type="similarity">
    <text evidence="1">Belongs to the ankyrin SOCS box (ASB) family.</text>
</comment>
<keyword evidence="7" id="KW-1185">Reference proteome</keyword>
<keyword evidence="2" id="KW-0677">Repeat</keyword>
<dbReference type="InterPro" id="IPR036770">
    <property type="entry name" value="Ankyrin_rpt-contain_sf"/>
</dbReference>
<evidence type="ECO:0000256" key="5">
    <source>
        <dbReference type="SAM" id="Phobius"/>
    </source>
</evidence>
<evidence type="ECO:0000256" key="4">
    <source>
        <dbReference type="PROSITE-ProRule" id="PRU00023"/>
    </source>
</evidence>
<dbReference type="GO" id="GO:0045732">
    <property type="term" value="P:positive regulation of protein catabolic process"/>
    <property type="evidence" value="ECO:0007669"/>
    <property type="project" value="TreeGrafter"/>
</dbReference>
<evidence type="ECO:0000256" key="1">
    <source>
        <dbReference type="ARBA" id="ARBA00005949"/>
    </source>
</evidence>
<dbReference type="STRING" id="65357.A0A024GVJ8"/>
<dbReference type="Pfam" id="PF12796">
    <property type="entry name" value="Ank_2"/>
    <property type="match status" value="1"/>
</dbReference>
<dbReference type="SUPFAM" id="SSF48403">
    <property type="entry name" value="Ankyrin repeat"/>
    <property type="match status" value="1"/>
</dbReference>